<evidence type="ECO:0000313" key="1">
    <source>
        <dbReference type="EMBL" id="RNA27464.1"/>
    </source>
</evidence>
<reference evidence="1 2" key="1">
    <citation type="journal article" date="2018" name="Sci. Rep.">
        <title>Genomic signatures of local adaptation to the degree of environmental predictability in rotifers.</title>
        <authorList>
            <person name="Franch-Gras L."/>
            <person name="Hahn C."/>
            <person name="Garcia-Roger E.M."/>
            <person name="Carmona M.J."/>
            <person name="Serra M."/>
            <person name="Gomez A."/>
        </authorList>
    </citation>
    <scope>NUCLEOTIDE SEQUENCE [LARGE SCALE GENOMIC DNA]</scope>
    <source>
        <strain evidence="1">HYR1</strain>
    </source>
</reference>
<organism evidence="1 2">
    <name type="scientific">Brachionus plicatilis</name>
    <name type="common">Marine rotifer</name>
    <name type="synonym">Brachionus muelleri</name>
    <dbReference type="NCBI Taxonomy" id="10195"/>
    <lineage>
        <taxon>Eukaryota</taxon>
        <taxon>Metazoa</taxon>
        <taxon>Spiralia</taxon>
        <taxon>Gnathifera</taxon>
        <taxon>Rotifera</taxon>
        <taxon>Eurotatoria</taxon>
        <taxon>Monogononta</taxon>
        <taxon>Pseudotrocha</taxon>
        <taxon>Ploima</taxon>
        <taxon>Brachionidae</taxon>
        <taxon>Brachionus</taxon>
    </lineage>
</organism>
<evidence type="ECO:0000313" key="2">
    <source>
        <dbReference type="Proteomes" id="UP000276133"/>
    </source>
</evidence>
<gene>
    <name evidence="1" type="ORF">BpHYR1_052382</name>
</gene>
<keyword evidence="2" id="KW-1185">Reference proteome</keyword>
<proteinExistence type="predicted"/>
<sequence length="79" mass="9561">MHIRTDIRIIKFRLDLTFWSKDLKNSDLRNNSGYKNSFLLFESDVESIISIKFINFIRKLMNSFVIKRSMLKFSYFKNS</sequence>
<name>A0A3M7RV57_BRAPC</name>
<dbReference type="EMBL" id="REGN01002540">
    <property type="protein sequence ID" value="RNA27464.1"/>
    <property type="molecule type" value="Genomic_DNA"/>
</dbReference>
<protein>
    <submittedName>
        <fullName evidence="1">Uncharacterized protein</fullName>
    </submittedName>
</protein>
<dbReference type="Proteomes" id="UP000276133">
    <property type="component" value="Unassembled WGS sequence"/>
</dbReference>
<dbReference type="AlphaFoldDB" id="A0A3M7RV57"/>
<accession>A0A3M7RV57</accession>
<comment type="caution">
    <text evidence="1">The sequence shown here is derived from an EMBL/GenBank/DDBJ whole genome shotgun (WGS) entry which is preliminary data.</text>
</comment>